<dbReference type="FunCoup" id="J4GE21">
    <property type="interactions" value="317"/>
</dbReference>
<dbReference type="PANTHER" id="PTHR14614:SF39">
    <property type="entry name" value="HISTIDINE PROTEIN METHYLTRANSFERASE 1 HOMOLOG"/>
    <property type="match status" value="1"/>
</dbReference>
<dbReference type="GO" id="GO:0005737">
    <property type="term" value="C:cytoplasm"/>
    <property type="evidence" value="ECO:0007669"/>
    <property type="project" value="UniProtKB-SubCell"/>
</dbReference>
<dbReference type="SUPFAM" id="SSF53335">
    <property type="entry name" value="S-adenosyl-L-methionine-dependent methyltransferases"/>
    <property type="match status" value="1"/>
</dbReference>
<protein>
    <recommendedName>
        <fullName evidence="3">protein-histidine N-methyltransferase</fullName>
        <ecNumber evidence="3">2.1.1.85</ecNumber>
    </recommendedName>
</protein>
<feature type="region of interest" description="Disordered" evidence="10">
    <location>
        <begin position="15"/>
        <end position="43"/>
    </location>
</feature>
<evidence type="ECO:0000256" key="6">
    <source>
        <dbReference type="ARBA" id="ARBA00022679"/>
    </source>
</evidence>
<evidence type="ECO:0000256" key="7">
    <source>
        <dbReference type="ARBA" id="ARBA00022691"/>
    </source>
</evidence>
<comment type="similarity">
    <text evidence="9">Belongs to the methyltransferase superfamily. METTL18 family.</text>
</comment>
<gene>
    <name evidence="11" type="ORF">FIBRA_07300</name>
</gene>
<dbReference type="AlphaFoldDB" id="J4GE21"/>
<evidence type="ECO:0000256" key="2">
    <source>
        <dbReference type="ARBA" id="ARBA00004496"/>
    </source>
</evidence>
<keyword evidence="12" id="KW-1185">Reference proteome</keyword>
<evidence type="ECO:0000313" key="11">
    <source>
        <dbReference type="EMBL" id="CCM05093.1"/>
    </source>
</evidence>
<evidence type="ECO:0000256" key="3">
    <source>
        <dbReference type="ARBA" id="ARBA00012533"/>
    </source>
</evidence>
<organism evidence="11 12">
    <name type="scientific">Fibroporia radiculosa</name>
    <dbReference type="NCBI Taxonomy" id="599839"/>
    <lineage>
        <taxon>Eukaryota</taxon>
        <taxon>Fungi</taxon>
        <taxon>Dikarya</taxon>
        <taxon>Basidiomycota</taxon>
        <taxon>Agaricomycotina</taxon>
        <taxon>Agaricomycetes</taxon>
        <taxon>Polyporales</taxon>
        <taxon>Fibroporiaceae</taxon>
        <taxon>Fibroporia</taxon>
    </lineage>
</organism>
<keyword evidence="8" id="KW-0539">Nucleus</keyword>
<sequence length="408" mass="44443">MFKFNFDIADCDEYPNSDPLDAPVSTTPDSHSAPSGPASLNKPEANCVEHDLTSLLHTLPSVISFSPLVIPLPSGNTSDVVKLARRDLFDARFQLISQDDVNKGCTSRGTELSAAEKDLEFIDTPSDLVPGVYEGGLKTWDCALDLVDHLHDAFGDATEWCLEGKHILELGCGTAVPSLYIVHRLFSGSPPSIDADEILVHLQDFNTLVLQLVTLPNIILAWYMSPASLPFRATPTTEELPPAEPTEPGTLPLTPSLILAFLESLKTYHLQLKFFSGSWECFDVGATRGGYDIILTSETIYRLDSLPALIRVMRQACLECHPPSHLDFGEETSGTHDLEKSTSGLSLEPTSESGPPYVCLVAAKRVYFGVGGGVAEFVQAVDLAGGKVTMVWERLEGVKRVVMKIIWV</sequence>
<dbReference type="GeneID" id="24100004"/>
<name>J4GE21_9APHY</name>
<dbReference type="Gene3D" id="3.40.50.150">
    <property type="entry name" value="Vaccinia Virus protein VP39"/>
    <property type="match status" value="1"/>
</dbReference>
<dbReference type="InParanoid" id="J4GE21"/>
<evidence type="ECO:0000256" key="8">
    <source>
        <dbReference type="ARBA" id="ARBA00023242"/>
    </source>
</evidence>
<accession>J4GE21</accession>
<dbReference type="PANTHER" id="PTHR14614">
    <property type="entry name" value="HEPATOCELLULAR CARCINOMA-ASSOCIATED ANTIGEN"/>
    <property type="match status" value="1"/>
</dbReference>
<keyword evidence="4" id="KW-0963">Cytoplasm</keyword>
<dbReference type="HOGENOM" id="CLU_038704_1_1_1"/>
<keyword evidence="6" id="KW-0808">Transferase</keyword>
<proteinExistence type="inferred from homology"/>
<feature type="compositionally biased region" description="Polar residues" evidence="10">
    <location>
        <begin position="24"/>
        <end position="33"/>
    </location>
</feature>
<feature type="region of interest" description="Disordered" evidence="10">
    <location>
        <begin position="329"/>
        <end position="351"/>
    </location>
</feature>
<evidence type="ECO:0000313" key="12">
    <source>
        <dbReference type="Proteomes" id="UP000006352"/>
    </source>
</evidence>
<dbReference type="EC" id="2.1.1.85" evidence="3"/>
<dbReference type="GO" id="GO:0005634">
    <property type="term" value="C:nucleus"/>
    <property type="evidence" value="ECO:0007669"/>
    <property type="project" value="UniProtKB-SubCell"/>
</dbReference>
<evidence type="ECO:0000256" key="9">
    <source>
        <dbReference type="ARBA" id="ARBA00038126"/>
    </source>
</evidence>
<keyword evidence="5" id="KW-0489">Methyltransferase</keyword>
<dbReference type="GO" id="GO:0032259">
    <property type="term" value="P:methylation"/>
    <property type="evidence" value="ECO:0007669"/>
    <property type="project" value="UniProtKB-KW"/>
</dbReference>
<dbReference type="InterPro" id="IPR019410">
    <property type="entry name" value="Methyltransf_16"/>
</dbReference>
<dbReference type="InterPro" id="IPR029063">
    <property type="entry name" value="SAM-dependent_MTases_sf"/>
</dbReference>
<evidence type="ECO:0000256" key="1">
    <source>
        <dbReference type="ARBA" id="ARBA00004123"/>
    </source>
</evidence>
<dbReference type="OrthoDB" id="1723750at2759"/>
<dbReference type="Proteomes" id="UP000006352">
    <property type="component" value="Unassembled WGS sequence"/>
</dbReference>
<evidence type="ECO:0000256" key="5">
    <source>
        <dbReference type="ARBA" id="ARBA00022603"/>
    </source>
</evidence>
<dbReference type="GO" id="GO:0018064">
    <property type="term" value="F:protein-L-histidine N-tele-methyltransferase activity"/>
    <property type="evidence" value="ECO:0007669"/>
    <property type="project" value="UniProtKB-EC"/>
</dbReference>
<dbReference type="RefSeq" id="XP_012184376.1">
    <property type="nucleotide sequence ID" value="XM_012328986.1"/>
</dbReference>
<keyword evidence="7" id="KW-0949">S-adenosyl-L-methionine</keyword>
<comment type="subcellular location">
    <subcellularLocation>
        <location evidence="2">Cytoplasm</location>
    </subcellularLocation>
    <subcellularLocation>
        <location evidence="1">Nucleus</location>
    </subcellularLocation>
</comment>
<dbReference type="EMBL" id="HE797179">
    <property type="protein sequence ID" value="CCM05093.1"/>
    <property type="molecule type" value="Genomic_DNA"/>
</dbReference>
<reference evidence="11 12" key="1">
    <citation type="journal article" date="2012" name="Appl. Environ. Microbiol.">
        <title>Short-read sequencing for genomic analysis of the brown rot fungus Fibroporia radiculosa.</title>
        <authorList>
            <person name="Tang J.D."/>
            <person name="Perkins A.D."/>
            <person name="Sonstegard T.S."/>
            <person name="Schroeder S.G."/>
            <person name="Burgess S.C."/>
            <person name="Diehl S.V."/>
        </authorList>
    </citation>
    <scope>NUCLEOTIDE SEQUENCE [LARGE SCALE GENOMIC DNA]</scope>
    <source>
        <strain evidence="11 12">TFFH 294</strain>
    </source>
</reference>
<evidence type="ECO:0000256" key="4">
    <source>
        <dbReference type="ARBA" id="ARBA00022490"/>
    </source>
</evidence>
<feature type="compositionally biased region" description="Polar residues" evidence="10">
    <location>
        <begin position="341"/>
        <end position="351"/>
    </location>
</feature>
<feature type="compositionally biased region" description="Basic and acidic residues" evidence="10">
    <location>
        <begin position="329"/>
        <end position="340"/>
    </location>
</feature>
<dbReference type="STRING" id="599839.J4GE21"/>
<evidence type="ECO:0000256" key="10">
    <source>
        <dbReference type="SAM" id="MobiDB-lite"/>
    </source>
</evidence>